<dbReference type="AlphaFoldDB" id="A0A1G9MAP6"/>
<evidence type="ECO:0000256" key="2">
    <source>
        <dbReference type="ARBA" id="ARBA00001946"/>
    </source>
</evidence>
<evidence type="ECO:0000313" key="8">
    <source>
        <dbReference type="EMBL" id="SDL71318.1"/>
    </source>
</evidence>
<dbReference type="Gene3D" id="3.90.79.10">
    <property type="entry name" value="Nucleoside Triphosphate Pyrophosphohydrolase"/>
    <property type="match status" value="1"/>
</dbReference>
<dbReference type="RefSeq" id="WP_159429833.1">
    <property type="nucleotide sequence ID" value="NZ_FNGO01000008.1"/>
</dbReference>
<dbReference type="GO" id="GO:0046872">
    <property type="term" value="F:metal ion binding"/>
    <property type="evidence" value="ECO:0007669"/>
    <property type="project" value="UniProtKB-KW"/>
</dbReference>
<keyword evidence="3" id="KW-0479">Metal-binding</keyword>
<dbReference type="PROSITE" id="PS00893">
    <property type="entry name" value="NUDIX_BOX"/>
    <property type="match status" value="1"/>
</dbReference>
<dbReference type="PANTHER" id="PTHR12992">
    <property type="entry name" value="NUDIX HYDROLASE"/>
    <property type="match status" value="1"/>
</dbReference>
<sequence>MRCFKLDIEKIRSRLQNRSPEPLGIKESYSVLLPLVHLEGEWQILFQVRSKKISTQPGEVSLPGGGIEPGENARGAALRETREELGLKRDKIDMLGELDYLITPYNLIIYAFLGRIRVRSLSELDYNTAEVGDIFAVPVEYFRDNPPEEYQIRVESEPTGDFPYELIPGGKDYDWRQGNYSVYFYSYEEFVIWGFTARLIRAFLKLKYWKQ</sequence>
<dbReference type="InterPro" id="IPR015797">
    <property type="entry name" value="NUDIX_hydrolase-like_dom_sf"/>
</dbReference>
<protein>
    <submittedName>
        <fullName evidence="8">NUDIX domain-containing protein</fullName>
    </submittedName>
</protein>
<organism evidence="8 9">
    <name type="scientific">Halarsenatibacter silvermanii</name>
    <dbReference type="NCBI Taxonomy" id="321763"/>
    <lineage>
        <taxon>Bacteria</taxon>
        <taxon>Bacillati</taxon>
        <taxon>Bacillota</taxon>
        <taxon>Clostridia</taxon>
        <taxon>Halanaerobiales</taxon>
        <taxon>Halarsenatibacteraceae</taxon>
        <taxon>Halarsenatibacter</taxon>
    </lineage>
</organism>
<dbReference type="InterPro" id="IPR020084">
    <property type="entry name" value="NUDIX_hydrolase_CS"/>
</dbReference>
<dbReference type="Proteomes" id="UP000199476">
    <property type="component" value="Unassembled WGS sequence"/>
</dbReference>
<feature type="domain" description="Nudix hydrolase" evidence="7">
    <location>
        <begin position="24"/>
        <end position="159"/>
    </location>
</feature>
<dbReference type="STRING" id="321763.SAMN04488692_1089"/>
<reference evidence="8 9" key="1">
    <citation type="submission" date="2016-10" db="EMBL/GenBank/DDBJ databases">
        <authorList>
            <person name="de Groot N.N."/>
        </authorList>
    </citation>
    <scope>NUCLEOTIDE SEQUENCE [LARGE SCALE GENOMIC DNA]</scope>
    <source>
        <strain evidence="8 9">SLAS-1</strain>
    </source>
</reference>
<dbReference type="Pfam" id="PF00293">
    <property type="entry name" value="NUDIX"/>
    <property type="match status" value="1"/>
</dbReference>
<evidence type="ECO:0000313" key="9">
    <source>
        <dbReference type="Proteomes" id="UP000199476"/>
    </source>
</evidence>
<dbReference type="InterPro" id="IPR045121">
    <property type="entry name" value="CoAse"/>
</dbReference>
<dbReference type="OrthoDB" id="9802805at2"/>
<dbReference type="EMBL" id="FNGO01000008">
    <property type="protein sequence ID" value="SDL71318.1"/>
    <property type="molecule type" value="Genomic_DNA"/>
</dbReference>
<comment type="cofactor">
    <cofactor evidence="1">
        <name>Mn(2+)</name>
        <dbReference type="ChEBI" id="CHEBI:29035"/>
    </cofactor>
</comment>
<evidence type="ECO:0000256" key="1">
    <source>
        <dbReference type="ARBA" id="ARBA00001936"/>
    </source>
</evidence>
<evidence type="ECO:0000256" key="4">
    <source>
        <dbReference type="ARBA" id="ARBA00022801"/>
    </source>
</evidence>
<gene>
    <name evidence="8" type="ORF">SAMN04488692_1089</name>
</gene>
<dbReference type="PROSITE" id="PS51462">
    <property type="entry name" value="NUDIX"/>
    <property type="match status" value="1"/>
</dbReference>
<keyword evidence="5" id="KW-0460">Magnesium</keyword>
<dbReference type="GO" id="GO:0010945">
    <property type="term" value="F:coenzyme A diphosphatase activity"/>
    <property type="evidence" value="ECO:0007669"/>
    <property type="project" value="InterPro"/>
</dbReference>
<keyword evidence="4" id="KW-0378">Hydrolase</keyword>
<evidence type="ECO:0000259" key="7">
    <source>
        <dbReference type="PROSITE" id="PS51462"/>
    </source>
</evidence>
<dbReference type="InterPro" id="IPR000086">
    <property type="entry name" value="NUDIX_hydrolase_dom"/>
</dbReference>
<keyword evidence="6" id="KW-0464">Manganese</keyword>
<name>A0A1G9MAP6_9FIRM</name>
<evidence type="ECO:0000256" key="3">
    <source>
        <dbReference type="ARBA" id="ARBA00022723"/>
    </source>
</evidence>
<accession>A0A1G9MAP6</accession>
<proteinExistence type="predicted"/>
<dbReference type="CDD" id="cd03426">
    <property type="entry name" value="NUDIX_CoAse_Nudt7"/>
    <property type="match status" value="1"/>
</dbReference>
<comment type="cofactor">
    <cofactor evidence="2">
        <name>Mg(2+)</name>
        <dbReference type="ChEBI" id="CHEBI:18420"/>
    </cofactor>
</comment>
<keyword evidence="9" id="KW-1185">Reference proteome</keyword>
<evidence type="ECO:0000256" key="5">
    <source>
        <dbReference type="ARBA" id="ARBA00022842"/>
    </source>
</evidence>
<dbReference type="SUPFAM" id="SSF55811">
    <property type="entry name" value="Nudix"/>
    <property type="match status" value="1"/>
</dbReference>
<evidence type="ECO:0000256" key="6">
    <source>
        <dbReference type="ARBA" id="ARBA00023211"/>
    </source>
</evidence>
<dbReference type="PANTHER" id="PTHR12992:SF11">
    <property type="entry name" value="MITOCHONDRIAL COENZYME A DIPHOSPHATASE NUDT8"/>
    <property type="match status" value="1"/>
</dbReference>